<gene>
    <name evidence="3" type="ORF">HF685_12870</name>
</gene>
<accession>A0A6H2DNV6</accession>
<dbReference type="KEGG" id="phao:HF685_12870"/>
<dbReference type="EMBL" id="CP051217">
    <property type="protein sequence ID" value="QJB70070.1"/>
    <property type="molecule type" value="Genomic_DNA"/>
</dbReference>
<evidence type="ECO:0000259" key="2">
    <source>
        <dbReference type="Pfam" id="PF10988"/>
    </source>
</evidence>
<organism evidence="3 4">
    <name type="scientific">Parasphingorhabdus halotolerans</name>
    <dbReference type="NCBI Taxonomy" id="2725558"/>
    <lineage>
        <taxon>Bacteria</taxon>
        <taxon>Pseudomonadati</taxon>
        <taxon>Pseudomonadota</taxon>
        <taxon>Alphaproteobacteria</taxon>
        <taxon>Sphingomonadales</taxon>
        <taxon>Sphingomonadaceae</taxon>
        <taxon>Parasphingorhabdus</taxon>
    </lineage>
</organism>
<name>A0A6H2DNV6_9SPHN</name>
<dbReference type="RefSeq" id="WP_168820338.1">
    <property type="nucleotide sequence ID" value="NZ_CP051217.1"/>
</dbReference>
<keyword evidence="1" id="KW-0732">Signal</keyword>
<evidence type="ECO:0000256" key="1">
    <source>
        <dbReference type="SAM" id="SignalP"/>
    </source>
</evidence>
<dbReference type="AlphaFoldDB" id="A0A6H2DNV6"/>
<feature type="chain" id="PRO_5026147882" description="Putative auto-transporter adhesin head GIN domain-containing protein" evidence="1">
    <location>
        <begin position="20"/>
        <end position="233"/>
    </location>
</feature>
<dbReference type="Proteomes" id="UP000501600">
    <property type="component" value="Chromosome"/>
</dbReference>
<protein>
    <recommendedName>
        <fullName evidence="2">Putative auto-transporter adhesin head GIN domain-containing protein</fullName>
    </recommendedName>
</protein>
<evidence type="ECO:0000313" key="4">
    <source>
        <dbReference type="Proteomes" id="UP000501600"/>
    </source>
</evidence>
<dbReference type="Pfam" id="PF10988">
    <property type="entry name" value="DUF2807"/>
    <property type="match status" value="1"/>
</dbReference>
<reference evidence="3 4" key="1">
    <citation type="submission" date="2020-04" db="EMBL/GenBank/DDBJ databases">
        <title>Genome sequence for Sphingorhabdus sp. strain M1.</title>
        <authorList>
            <person name="Park S.-J."/>
        </authorList>
    </citation>
    <scope>NUCLEOTIDE SEQUENCE [LARGE SCALE GENOMIC DNA]</scope>
    <source>
        <strain evidence="3 4">JK6</strain>
    </source>
</reference>
<dbReference type="InterPro" id="IPR021255">
    <property type="entry name" value="DUF2807"/>
</dbReference>
<proteinExistence type="predicted"/>
<feature type="signal peptide" evidence="1">
    <location>
        <begin position="1"/>
        <end position="19"/>
    </location>
</feature>
<keyword evidence="4" id="KW-1185">Reference proteome</keyword>
<feature type="domain" description="Putative auto-transporter adhesin head GIN" evidence="2">
    <location>
        <begin position="29"/>
        <end position="215"/>
    </location>
</feature>
<sequence>MMRFLLAIIALCAAGPALAVERSYSIFGFDEIRVRSGINVIIETGRGPSAKAEAETREILDRVTLRKSGNILMVAIDAKPGNGKSFAPDGEVTLRLSTNQLKTITHSGAGRVVVDKMAARTSNIRLSGFGSLSVDALDSDVLNLSMNGGGQVRVSGKADSAKIELLGSSVFDGAALTVDKLDLLHRGPASSHVKVLEQADLNNSGTGSILIDGRPNCLVRSSGSAQITCNPKG</sequence>
<evidence type="ECO:0000313" key="3">
    <source>
        <dbReference type="EMBL" id="QJB70070.1"/>
    </source>
</evidence>
<dbReference type="Gene3D" id="2.160.20.120">
    <property type="match status" value="1"/>
</dbReference>